<dbReference type="AlphaFoldDB" id="A0A8J2STU3"/>
<evidence type="ECO:0000313" key="1">
    <source>
        <dbReference type="EMBL" id="CAH0380103.1"/>
    </source>
</evidence>
<comment type="caution">
    <text evidence="1">The sequence shown here is derived from an EMBL/GenBank/DDBJ whole genome shotgun (WGS) entry which is preliminary data.</text>
</comment>
<accession>A0A8J2STU3</accession>
<name>A0A8J2STU3_9STRA</name>
<keyword evidence="2" id="KW-1185">Reference proteome</keyword>
<organism evidence="1 2">
    <name type="scientific">Pelagomonas calceolata</name>
    <dbReference type="NCBI Taxonomy" id="35677"/>
    <lineage>
        <taxon>Eukaryota</taxon>
        <taxon>Sar</taxon>
        <taxon>Stramenopiles</taxon>
        <taxon>Ochrophyta</taxon>
        <taxon>Pelagophyceae</taxon>
        <taxon>Pelagomonadales</taxon>
        <taxon>Pelagomonadaceae</taxon>
        <taxon>Pelagomonas</taxon>
    </lineage>
</organism>
<proteinExistence type="predicted"/>
<protein>
    <submittedName>
        <fullName evidence="1">Uncharacterized protein</fullName>
    </submittedName>
</protein>
<dbReference type="Proteomes" id="UP000789595">
    <property type="component" value="Unassembled WGS sequence"/>
</dbReference>
<evidence type="ECO:0000313" key="2">
    <source>
        <dbReference type="Proteomes" id="UP000789595"/>
    </source>
</evidence>
<gene>
    <name evidence="1" type="ORF">PECAL_6P17430</name>
</gene>
<sequence length="238" mass="27048">MSLGELPAVILDVIVACAGEEHGWRLEVVSSSLQATSMECAAVRLGKCRWMGGNRGMAEFRPSWRHVAVALRRCPYYLLRPGGGPKHLRFFYPHGEHTIVDIRPNACFVSRRQADTFAIQPNSQWGGDYGNICDHPSRGYPTGRYQAFLTYQMYNNTSVLIMTPNHLLEASTPWLLHLSSHASHLPFRRCRNEDGSIPHVLKVHYEPENGAIHQVHQVPHWELAPATLADDERFEWRV</sequence>
<dbReference type="EMBL" id="CAKKNE010000006">
    <property type="protein sequence ID" value="CAH0380103.1"/>
    <property type="molecule type" value="Genomic_DNA"/>
</dbReference>
<reference evidence="1" key="1">
    <citation type="submission" date="2021-11" db="EMBL/GenBank/DDBJ databases">
        <authorList>
            <consortium name="Genoscope - CEA"/>
            <person name="William W."/>
        </authorList>
    </citation>
    <scope>NUCLEOTIDE SEQUENCE</scope>
</reference>